<gene>
    <name evidence="1" type="ORF">GCM10010991_24990</name>
</gene>
<evidence type="ECO:0000313" key="1">
    <source>
        <dbReference type="EMBL" id="GGO34342.1"/>
    </source>
</evidence>
<evidence type="ECO:0000313" key="2">
    <source>
        <dbReference type="Proteomes" id="UP000598196"/>
    </source>
</evidence>
<reference evidence="1 2" key="1">
    <citation type="journal article" date="2014" name="Int. J. Syst. Evol. Microbiol.">
        <title>Complete genome sequence of Corynebacterium casei LMG S-19264T (=DSM 44701T), isolated from a smear-ripened cheese.</title>
        <authorList>
            <consortium name="US DOE Joint Genome Institute (JGI-PGF)"/>
            <person name="Walter F."/>
            <person name="Albersmeier A."/>
            <person name="Kalinowski J."/>
            <person name="Ruckert C."/>
        </authorList>
    </citation>
    <scope>NUCLEOTIDE SEQUENCE [LARGE SCALE GENOMIC DNA]</scope>
    <source>
        <strain evidence="1 2">CGMCC 1.7029</strain>
    </source>
</reference>
<keyword evidence="2" id="KW-1185">Reference proteome</keyword>
<dbReference type="EMBL" id="BMLP01000005">
    <property type="protein sequence ID" value="GGO34342.1"/>
    <property type="molecule type" value="Genomic_DNA"/>
</dbReference>
<accession>A0A917YKK5</accession>
<proteinExistence type="predicted"/>
<name>A0A917YKK5_9RHOB</name>
<dbReference type="AlphaFoldDB" id="A0A917YKK5"/>
<comment type="caution">
    <text evidence="1">The sequence shown here is derived from an EMBL/GenBank/DDBJ whole genome shotgun (WGS) entry which is preliminary data.</text>
</comment>
<organism evidence="1 2">
    <name type="scientific">Gemmobacter aquaticus</name>
    <dbReference type="NCBI Taxonomy" id="490185"/>
    <lineage>
        <taxon>Bacteria</taxon>
        <taxon>Pseudomonadati</taxon>
        <taxon>Pseudomonadota</taxon>
        <taxon>Alphaproteobacteria</taxon>
        <taxon>Rhodobacterales</taxon>
        <taxon>Paracoccaceae</taxon>
        <taxon>Gemmobacter</taxon>
    </lineage>
</organism>
<protein>
    <submittedName>
        <fullName evidence="1">Uncharacterized protein</fullName>
    </submittedName>
</protein>
<sequence length="60" mass="6079">MTPAMQVKLTNSDTIAAQMAETAAVRAKSAFSANCSGRAAPARIIITKVGGIGGFRIAGQ</sequence>
<dbReference type="Proteomes" id="UP000598196">
    <property type="component" value="Unassembled WGS sequence"/>
</dbReference>